<accession>A0ABD3NV59</accession>
<dbReference type="EMBL" id="JABMIG020000394">
    <property type="protein sequence ID" value="KAL3779318.1"/>
    <property type="molecule type" value="Genomic_DNA"/>
</dbReference>
<dbReference type="AlphaFoldDB" id="A0ABD3NV59"/>
<dbReference type="Proteomes" id="UP001516023">
    <property type="component" value="Unassembled WGS sequence"/>
</dbReference>
<protein>
    <submittedName>
        <fullName evidence="1">Uncharacterized protein</fullName>
    </submittedName>
</protein>
<keyword evidence="2" id="KW-1185">Reference proteome</keyword>
<name>A0ABD3NV59_9STRA</name>
<reference evidence="1 2" key="1">
    <citation type="journal article" date="2020" name="G3 (Bethesda)">
        <title>Improved Reference Genome for Cyclotella cryptica CCMP332, a Model for Cell Wall Morphogenesis, Salinity Adaptation, and Lipid Production in Diatoms (Bacillariophyta).</title>
        <authorList>
            <person name="Roberts W.R."/>
            <person name="Downey K.M."/>
            <person name="Ruck E.C."/>
            <person name="Traller J.C."/>
            <person name="Alverson A.J."/>
        </authorList>
    </citation>
    <scope>NUCLEOTIDE SEQUENCE [LARGE SCALE GENOMIC DNA]</scope>
    <source>
        <strain evidence="1 2">CCMP332</strain>
    </source>
</reference>
<sequence>MCLVTSDIIIKRKHEAVSRKRTLNTEEAEPANISIPTFPIERAQQQMDVTSLTSSELSDLKRDDPFMYYSISSVRSAALRGKDVDISLFRSQSTALQSSSVDRIYEGTVTRQRRVSTECHPDLLYADLFEEDGFKPSLQLESGPSLSLGDEIALYEESLLDLFLELNGSRYL</sequence>
<proteinExistence type="predicted"/>
<gene>
    <name evidence="1" type="ORF">HJC23_013768</name>
</gene>
<organism evidence="1 2">
    <name type="scientific">Cyclotella cryptica</name>
    <dbReference type="NCBI Taxonomy" id="29204"/>
    <lineage>
        <taxon>Eukaryota</taxon>
        <taxon>Sar</taxon>
        <taxon>Stramenopiles</taxon>
        <taxon>Ochrophyta</taxon>
        <taxon>Bacillariophyta</taxon>
        <taxon>Coscinodiscophyceae</taxon>
        <taxon>Thalassiosirophycidae</taxon>
        <taxon>Stephanodiscales</taxon>
        <taxon>Stephanodiscaceae</taxon>
        <taxon>Cyclotella</taxon>
    </lineage>
</organism>
<evidence type="ECO:0000313" key="2">
    <source>
        <dbReference type="Proteomes" id="UP001516023"/>
    </source>
</evidence>
<comment type="caution">
    <text evidence="1">The sequence shown here is derived from an EMBL/GenBank/DDBJ whole genome shotgun (WGS) entry which is preliminary data.</text>
</comment>
<evidence type="ECO:0000313" key="1">
    <source>
        <dbReference type="EMBL" id="KAL3779318.1"/>
    </source>
</evidence>